<dbReference type="AlphaFoldDB" id="A0A0D2EIK7"/>
<dbReference type="RefSeq" id="XP_013278020.1">
    <property type="nucleotide sequence ID" value="XM_013422566.1"/>
</dbReference>
<protein>
    <submittedName>
        <fullName evidence="1">Uncharacterized protein</fullName>
    </submittedName>
</protein>
<name>A0A0D2EIK7_9EURO</name>
<reference evidence="1 2" key="1">
    <citation type="submission" date="2015-01" db="EMBL/GenBank/DDBJ databases">
        <title>The Genome Sequence of Fonsecaea pedrosoi CBS 271.37.</title>
        <authorList>
            <consortium name="The Broad Institute Genomics Platform"/>
            <person name="Cuomo C."/>
            <person name="de Hoog S."/>
            <person name="Gorbushina A."/>
            <person name="Stielow B."/>
            <person name="Teixiera M."/>
            <person name="Abouelleil A."/>
            <person name="Chapman S.B."/>
            <person name="Priest M."/>
            <person name="Young S.K."/>
            <person name="Wortman J."/>
            <person name="Nusbaum C."/>
            <person name="Birren B."/>
        </authorList>
    </citation>
    <scope>NUCLEOTIDE SEQUENCE [LARGE SCALE GENOMIC DNA]</scope>
    <source>
        <strain evidence="1 2">CBS 271.37</strain>
    </source>
</reference>
<gene>
    <name evidence="1" type="ORF">Z517_12152</name>
</gene>
<dbReference type="HOGENOM" id="CLU_080757_0_0_1"/>
<dbReference type="OrthoDB" id="4150779at2759"/>
<sequence length="308" mass="34554">MSPSKVPDMPSTTSTLTLPLRTAPSKSVTLDPYFTLLYEDNKRSLQHFLDNKAPLPGKIVLATPRFVEYLLSKEPGPKVQYENLRPALSAIRSFLVSSPGGKKLLAFYKHLLQLQGRWLMATAELVSFELYIKLTHNLFISRDDKKLLAHCIKVIPDALSKVANYSNVDRATFDTILNLEKNRLQEASSTAADILFNFKVSKDFYHTHGRLLTAIEVHEAKLEELRVRAARRKAERQARIQAAYARNSSPFSQQIGMVGMTPVHPQVEASISQYAQAIRDEFFSFNGNTGDEEPLALTVHHDGNVTAS</sequence>
<accession>A0A0D2EIK7</accession>
<evidence type="ECO:0000313" key="2">
    <source>
        <dbReference type="Proteomes" id="UP000053029"/>
    </source>
</evidence>
<proteinExistence type="predicted"/>
<organism evidence="1 2">
    <name type="scientific">Fonsecaea pedrosoi CBS 271.37</name>
    <dbReference type="NCBI Taxonomy" id="1442368"/>
    <lineage>
        <taxon>Eukaryota</taxon>
        <taxon>Fungi</taxon>
        <taxon>Dikarya</taxon>
        <taxon>Ascomycota</taxon>
        <taxon>Pezizomycotina</taxon>
        <taxon>Eurotiomycetes</taxon>
        <taxon>Chaetothyriomycetidae</taxon>
        <taxon>Chaetothyriales</taxon>
        <taxon>Herpotrichiellaceae</taxon>
        <taxon>Fonsecaea</taxon>
    </lineage>
</organism>
<evidence type="ECO:0000313" key="1">
    <source>
        <dbReference type="EMBL" id="KIW74212.1"/>
    </source>
</evidence>
<keyword evidence="2" id="KW-1185">Reference proteome</keyword>
<dbReference type="EMBL" id="KN846977">
    <property type="protein sequence ID" value="KIW74212.1"/>
    <property type="molecule type" value="Genomic_DNA"/>
</dbReference>
<dbReference type="VEuPathDB" id="FungiDB:Z517_12152"/>
<dbReference type="Proteomes" id="UP000053029">
    <property type="component" value="Unassembled WGS sequence"/>
</dbReference>
<dbReference type="GeneID" id="25311642"/>